<evidence type="ECO:0000259" key="18">
    <source>
        <dbReference type="Pfam" id="PF01210"/>
    </source>
</evidence>
<dbReference type="Proteomes" id="UP000055136">
    <property type="component" value="Chromosome"/>
</dbReference>
<feature type="binding site" evidence="13">
    <location>
        <position position="245"/>
    </location>
    <ligand>
        <name>sn-glycerol 3-phosphate</name>
        <dbReference type="ChEBI" id="CHEBI:57597"/>
    </ligand>
</feature>
<feature type="binding site" evidence="13">
    <location>
        <position position="14"/>
    </location>
    <ligand>
        <name>NADPH</name>
        <dbReference type="ChEBI" id="CHEBI:57783"/>
    </ligand>
</feature>
<feature type="binding site" evidence="13">
    <location>
        <position position="255"/>
    </location>
    <ligand>
        <name>sn-glycerol 3-phosphate</name>
        <dbReference type="ChEBI" id="CHEBI:57597"/>
    </ligand>
</feature>
<feature type="binding site" evidence="15">
    <location>
        <begin position="256"/>
        <end position="257"/>
    </location>
    <ligand>
        <name>substrate</name>
    </ligand>
</feature>
<evidence type="ECO:0000256" key="4">
    <source>
        <dbReference type="ARBA" id="ARBA00023002"/>
    </source>
</evidence>
<dbReference type="EMBL" id="CP013099">
    <property type="protein sequence ID" value="ALP54552.1"/>
    <property type="molecule type" value="Genomic_DNA"/>
</dbReference>
<accession>A0A0S2THE6</accession>
<feature type="binding site" evidence="13">
    <location>
        <position position="51"/>
    </location>
    <ligand>
        <name>NADPH</name>
        <dbReference type="ChEBI" id="CHEBI:57783"/>
    </ligand>
</feature>
<dbReference type="GO" id="GO:0005975">
    <property type="term" value="P:carbohydrate metabolic process"/>
    <property type="evidence" value="ECO:0007669"/>
    <property type="project" value="InterPro"/>
</dbReference>
<dbReference type="GO" id="GO:0141152">
    <property type="term" value="F:glycerol-3-phosphate dehydrogenase (NAD+) activity"/>
    <property type="evidence" value="ECO:0007669"/>
    <property type="project" value="RHEA"/>
</dbReference>
<evidence type="ECO:0000256" key="2">
    <source>
        <dbReference type="ARBA" id="ARBA00022516"/>
    </source>
</evidence>
<name>A0A0S2THE6_9GAMM</name>
<feature type="binding site" evidence="13">
    <location>
        <position position="256"/>
    </location>
    <ligand>
        <name>sn-glycerol 3-phosphate</name>
        <dbReference type="ChEBI" id="CHEBI:57597"/>
    </ligand>
</feature>
<evidence type="ECO:0000256" key="10">
    <source>
        <dbReference type="ARBA" id="ARBA00066687"/>
    </source>
</evidence>
<organism evidence="20 21">
    <name type="scientific">Candidatus Tenderia electrophaga</name>
    <dbReference type="NCBI Taxonomy" id="1748243"/>
    <lineage>
        <taxon>Bacteria</taxon>
        <taxon>Pseudomonadati</taxon>
        <taxon>Pseudomonadota</taxon>
        <taxon>Gammaproteobacteria</taxon>
        <taxon>Candidatus Tenderiales</taxon>
        <taxon>Candidatus Tenderiaceae</taxon>
        <taxon>Candidatus Tenderia</taxon>
    </lineage>
</organism>
<dbReference type="InterPro" id="IPR008927">
    <property type="entry name" value="6-PGluconate_DH-like_C_sf"/>
</dbReference>
<dbReference type="FunFam" id="1.10.1040.10:FF:000001">
    <property type="entry name" value="Glycerol-3-phosphate dehydrogenase [NAD(P)+]"/>
    <property type="match status" value="1"/>
</dbReference>
<keyword evidence="2 13" id="KW-0444">Lipid biosynthesis</keyword>
<dbReference type="GO" id="GO:0046474">
    <property type="term" value="P:glycerophospholipid biosynthetic process"/>
    <property type="evidence" value="ECO:0007669"/>
    <property type="project" value="TreeGrafter"/>
</dbReference>
<dbReference type="AlphaFoldDB" id="A0A0S2THE6"/>
<evidence type="ECO:0000313" key="21">
    <source>
        <dbReference type="Proteomes" id="UP000055136"/>
    </source>
</evidence>
<evidence type="ECO:0000256" key="16">
    <source>
        <dbReference type="PIRSR" id="PIRSR000114-3"/>
    </source>
</evidence>
<feature type="binding site" evidence="13">
    <location>
        <position position="256"/>
    </location>
    <ligand>
        <name>NADPH</name>
        <dbReference type="ChEBI" id="CHEBI:57783"/>
    </ligand>
</feature>
<dbReference type="GO" id="GO:0046168">
    <property type="term" value="P:glycerol-3-phosphate catabolic process"/>
    <property type="evidence" value="ECO:0007669"/>
    <property type="project" value="InterPro"/>
</dbReference>
<feature type="binding site" evidence="13">
    <location>
        <position position="108"/>
    </location>
    <ligand>
        <name>sn-glycerol 3-phosphate</name>
        <dbReference type="ChEBI" id="CHEBI:57597"/>
    </ligand>
</feature>
<dbReference type="SUPFAM" id="SSF51735">
    <property type="entry name" value="NAD(P)-binding Rossmann-fold domains"/>
    <property type="match status" value="1"/>
</dbReference>
<dbReference type="InterPro" id="IPR006168">
    <property type="entry name" value="G3P_DH_NAD-dep"/>
</dbReference>
<feature type="binding site" evidence="13">
    <location>
        <position position="108"/>
    </location>
    <ligand>
        <name>NADPH</name>
        <dbReference type="ChEBI" id="CHEBI:57783"/>
    </ligand>
</feature>
<dbReference type="InterPro" id="IPR036291">
    <property type="entry name" value="NAD(P)-bd_dom_sf"/>
</dbReference>
<evidence type="ECO:0000256" key="15">
    <source>
        <dbReference type="PIRSR" id="PIRSR000114-2"/>
    </source>
</evidence>
<feature type="binding site" evidence="13">
    <location>
        <position position="282"/>
    </location>
    <ligand>
        <name>NADPH</name>
        <dbReference type="ChEBI" id="CHEBI:57783"/>
    </ligand>
</feature>
<proteinExistence type="inferred from homology"/>
<dbReference type="UniPathway" id="UPA00940"/>
<feature type="binding site" evidence="13">
    <location>
        <position position="34"/>
    </location>
    <ligand>
        <name>NADPH</name>
        <dbReference type="ChEBI" id="CHEBI:57783"/>
    </ligand>
</feature>
<evidence type="ECO:0000256" key="14">
    <source>
        <dbReference type="PIRSR" id="PIRSR000114-1"/>
    </source>
</evidence>
<evidence type="ECO:0000256" key="17">
    <source>
        <dbReference type="RuleBase" id="RU000437"/>
    </source>
</evidence>
<evidence type="ECO:0000313" key="20">
    <source>
        <dbReference type="EMBL" id="ALP54552.1"/>
    </source>
</evidence>
<keyword evidence="5 13" id="KW-0520">NAD</keyword>
<protein>
    <recommendedName>
        <fullName evidence="11 13">Glycerol-3-phosphate dehydrogenase [NAD(P)+]</fullName>
        <ecNumber evidence="10 13">1.1.1.94</ecNumber>
    </recommendedName>
    <alternativeName>
        <fullName evidence="13">NAD(P)(+)-dependent glycerol-3-phosphate dehydrogenase</fullName>
    </alternativeName>
    <alternativeName>
        <fullName evidence="12 13">NAD(P)H-dependent dihydroxyacetone-phosphate reductase</fullName>
    </alternativeName>
</protein>
<reference evidence="20" key="1">
    <citation type="submission" date="2015-10" db="EMBL/GenBank/DDBJ databases">
        <title>Description of Candidatus Tenderia electrophaga gen. nov, sp. nov., an Uncultivated Electroautotroph from a Biocathode Enrichment.</title>
        <authorList>
            <person name="Eddie B.J."/>
            <person name="Malanoski A.P."/>
            <person name="Wang Z."/>
            <person name="Hall R.J."/>
            <person name="Oh S.D."/>
            <person name="Heiner C."/>
            <person name="Lin B."/>
            <person name="Strycharz-Glaven S.M."/>
        </authorList>
    </citation>
    <scope>NUCLEOTIDE SEQUENCE [LARGE SCALE GENOMIC DNA]</scope>
    <source>
        <strain evidence="20">NRL1</strain>
    </source>
</reference>
<keyword evidence="4 13" id="KW-0560">Oxidoreductase</keyword>
<evidence type="ECO:0000256" key="1">
    <source>
        <dbReference type="ARBA" id="ARBA00011009"/>
    </source>
</evidence>
<dbReference type="GO" id="GO:0046167">
    <property type="term" value="P:glycerol-3-phosphate biosynthetic process"/>
    <property type="evidence" value="ECO:0007669"/>
    <property type="project" value="UniProtKB-UniRule"/>
</dbReference>
<evidence type="ECO:0000256" key="3">
    <source>
        <dbReference type="ARBA" id="ARBA00022857"/>
    </source>
</evidence>
<feature type="binding site" evidence="16">
    <location>
        <begin position="10"/>
        <end position="15"/>
    </location>
    <ligand>
        <name>NAD(+)</name>
        <dbReference type="ChEBI" id="CHEBI:57540"/>
    </ligand>
</feature>
<comment type="catalytic activity">
    <reaction evidence="13">
        <text>sn-glycerol 3-phosphate + NAD(+) = dihydroxyacetone phosphate + NADH + H(+)</text>
        <dbReference type="Rhea" id="RHEA:11092"/>
        <dbReference type="ChEBI" id="CHEBI:15378"/>
        <dbReference type="ChEBI" id="CHEBI:57540"/>
        <dbReference type="ChEBI" id="CHEBI:57597"/>
        <dbReference type="ChEBI" id="CHEBI:57642"/>
        <dbReference type="ChEBI" id="CHEBI:57945"/>
        <dbReference type="EC" id="1.1.1.94"/>
    </reaction>
</comment>
<feature type="active site" description="Proton acceptor" evidence="13 14">
    <location>
        <position position="192"/>
    </location>
</feature>
<dbReference type="Pfam" id="PF01210">
    <property type="entry name" value="NAD_Gly3P_dh_N"/>
    <property type="match status" value="1"/>
</dbReference>
<evidence type="ECO:0000259" key="19">
    <source>
        <dbReference type="Pfam" id="PF07479"/>
    </source>
</evidence>
<dbReference type="InterPro" id="IPR013328">
    <property type="entry name" value="6PGD_dom2"/>
</dbReference>
<gene>
    <name evidence="13" type="primary">gpsA</name>
    <name evidence="20" type="ORF">Tel_16120</name>
</gene>
<dbReference type="GO" id="GO:0051287">
    <property type="term" value="F:NAD binding"/>
    <property type="evidence" value="ECO:0007669"/>
    <property type="project" value="InterPro"/>
</dbReference>
<dbReference type="Pfam" id="PF07479">
    <property type="entry name" value="NAD_Gly3P_dh_C"/>
    <property type="match status" value="1"/>
</dbReference>
<evidence type="ECO:0000256" key="12">
    <source>
        <dbReference type="ARBA" id="ARBA00080511"/>
    </source>
</evidence>
<evidence type="ECO:0000256" key="7">
    <source>
        <dbReference type="ARBA" id="ARBA00023209"/>
    </source>
</evidence>
<keyword evidence="13" id="KW-0547">Nucleotide-binding</keyword>
<feature type="binding site" evidence="13">
    <location>
        <position position="192"/>
    </location>
    <ligand>
        <name>sn-glycerol 3-phosphate</name>
        <dbReference type="ChEBI" id="CHEBI:57597"/>
    </ligand>
</feature>
<dbReference type="SUPFAM" id="SSF48179">
    <property type="entry name" value="6-phosphogluconate dehydrogenase C-terminal domain-like"/>
    <property type="match status" value="1"/>
</dbReference>
<dbReference type="EC" id="1.1.1.94" evidence="10 13"/>
<keyword evidence="13" id="KW-0963">Cytoplasm</keyword>
<keyword evidence="3 13" id="KW-0521">NADP</keyword>
<dbReference type="GO" id="GO:0141153">
    <property type="term" value="F:glycerol-3-phosphate dehydrogenase (NADP+) activity"/>
    <property type="evidence" value="ECO:0007669"/>
    <property type="project" value="RHEA"/>
</dbReference>
<keyword evidence="6 13" id="KW-0443">Lipid metabolism</keyword>
<sequence>MRQIATTVIGAGAWGTALAALLADNGQSTRLWARDPEHLRRMADTGVNEDYLPDITLPPSLQFEPDLHAAVSAARDVLLVVPSHAFRQSLDAIRPHISGDTRLIWASKGFEPESGRLLHQIVEDVVGADRPMAVITGPTFALEVARGLPTALTVASADQDFAAEIAAHLHNDSFRAYTSPDVVGAEVGGAVKNILAIAAGIADGLGFGANARAALITRGLTEIMRLGEALGGHKETLMGLAGLGDLVLTCTDDQSRNRRFGLALGRGQSISAARASIKHVVEGIDATREARRLAASLNIEMPITEQVYQVLFHDLAPRAAVHHLLTREQKAEMI</sequence>
<feature type="domain" description="Glycerol-3-phosphate dehydrogenase NAD-dependent N-terminal" evidence="18">
    <location>
        <begin position="7"/>
        <end position="161"/>
    </location>
</feature>
<dbReference type="HAMAP" id="MF_00394">
    <property type="entry name" value="NAD_Glyc3P_dehydrog"/>
    <property type="match status" value="1"/>
</dbReference>
<feature type="binding site" evidence="13">
    <location>
        <position position="139"/>
    </location>
    <ligand>
        <name>sn-glycerol 3-phosphate</name>
        <dbReference type="ChEBI" id="CHEBI:57597"/>
    </ligand>
</feature>
<comment type="caution">
    <text evidence="13">Lacks conserved residue(s) required for the propagation of feature annotation.</text>
</comment>
<evidence type="ECO:0000256" key="6">
    <source>
        <dbReference type="ARBA" id="ARBA00023098"/>
    </source>
</evidence>
<feature type="domain" description="Glycerol-3-phosphate dehydrogenase NAD-dependent C-terminal" evidence="19">
    <location>
        <begin position="181"/>
        <end position="321"/>
    </location>
</feature>
<evidence type="ECO:0000256" key="9">
    <source>
        <dbReference type="ARBA" id="ARBA00052716"/>
    </source>
</evidence>
<keyword evidence="21" id="KW-1185">Reference proteome</keyword>
<feature type="binding site" evidence="16">
    <location>
        <position position="141"/>
    </location>
    <ligand>
        <name>NAD(+)</name>
        <dbReference type="ChEBI" id="CHEBI:57540"/>
    </ligand>
</feature>
<comment type="subcellular location">
    <subcellularLocation>
        <location evidence="13">Cytoplasm</location>
    </subcellularLocation>
</comment>
<comment type="pathway">
    <text evidence="13">Membrane lipid metabolism; glycerophospholipid metabolism.</text>
</comment>
<feature type="binding site" evidence="16">
    <location>
        <position position="256"/>
    </location>
    <ligand>
        <name>NAD(+)</name>
        <dbReference type="ChEBI" id="CHEBI:57540"/>
    </ligand>
</feature>
<evidence type="ECO:0000256" key="13">
    <source>
        <dbReference type="HAMAP-Rule" id="MF_00394"/>
    </source>
</evidence>
<comment type="catalytic activity">
    <reaction evidence="9">
        <text>sn-glycerol 3-phosphate + NADP(+) = dihydroxyacetone phosphate + NADPH + H(+)</text>
        <dbReference type="Rhea" id="RHEA:11096"/>
        <dbReference type="ChEBI" id="CHEBI:15378"/>
        <dbReference type="ChEBI" id="CHEBI:57597"/>
        <dbReference type="ChEBI" id="CHEBI:57642"/>
        <dbReference type="ChEBI" id="CHEBI:57783"/>
        <dbReference type="ChEBI" id="CHEBI:58349"/>
        <dbReference type="EC" id="1.1.1.94"/>
    </reaction>
    <physiologicalReaction direction="right-to-left" evidence="9">
        <dbReference type="Rhea" id="RHEA:11098"/>
    </physiologicalReaction>
</comment>
<dbReference type="NCBIfam" id="NF000942">
    <property type="entry name" value="PRK00094.1-4"/>
    <property type="match status" value="1"/>
</dbReference>
<evidence type="ECO:0000256" key="5">
    <source>
        <dbReference type="ARBA" id="ARBA00023027"/>
    </source>
</evidence>
<comment type="function">
    <text evidence="13">Catalyzes the reduction of the glycolytic intermediate dihydroxyacetone phosphate (DHAP) to sn-glycerol 3-phosphate (G3P), the key precursor for phospholipid synthesis.</text>
</comment>
<evidence type="ECO:0000256" key="8">
    <source>
        <dbReference type="ARBA" id="ARBA00023264"/>
    </source>
</evidence>
<feature type="binding site" evidence="13">
    <location>
        <position position="280"/>
    </location>
    <ligand>
        <name>NADPH</name>
        <dbReference type="ChEBI" id="CHEBI:57783"/>
    </ligand>
</feature>
<feature type="binding site" evidence="15">
    <location>
        <position position="108"/>
    </location>
    <ligand>
        <name>substrate</name>
    </ligand>
</feature>
<feature type="binding site" evidence="13">
    <location>
        <position position="141"/>
    </location>
    <ligand>
        <name>NADPH</name>
        <dbReference type="ChEBI" id="CHEBI:57783"/>
    </ligand>
</feature>
<feature type="binding site" evidence="13">
    <location>
        <position position="137"/>
    </location>
    <ligand>
        <name>sn-glycerol 3-phosphate</name>
        <dbReference type="ChEBI" id="CHEBI:57597"/>
    </ligand>
</feature>
<dbReference type="KEGG" id="tee:Tel_16120"/>
<dbReference type="PANTHER" id="PTHR11728">
    <property type="entry name" value="GLYCEROL-3-PHOSPHATE DEHYDROGENASE"/>
    <property type="match status" value="1"/>
</dbReference>
<dbReference type="FunFam" id="3.40.50.720:FF:000019">
    <property type="entry name" value="Glycerol-3-phosphate dehydrogenase [NAD(P)+]"/>
    <property type="match status" value="1"/>
</dbReference>
<dbReference type="PRINTS" id="PR00077">
    <property type="entry name" value="GPDHDRGNASE"/>
</dbReference>
<comment type="similarity">
    <text evidence="1 13 17">Belongs to the NAD-dependent glycerol-3-phosphate dehydrogenase family.</text>
</comment>
<dbReference type="GO" id="GO:0005829">
    <property type="term" value="C:cytosol"/>
    <property type="evidence" value="ECO:0007669"/>
    <property type="project" value="TreeGrafter"/>
</dbReference>
<dbReference type="PROSITE" id="PS00957">
    <property type="entry name" value="NAD_G3PDH"/>
    <property type="match status" value="1"/>
</dbReference>
<keyword evidence="7 13" id="KW-0594">Phospholipid biosynthesis</keyword>
<dbReference type="InterPro" id="IPR006109">
    <property type="entry name" value="G3P_DH_NAD-dep_C"/>
</dbReference>
<dbReference type="PIRSF" id="PIRSF000114">
    <property type="entry name" value="Glycerol-3-P_dh"/>
    <property type="match status" value="1"/>
</dbReference>
<dbReference type="STRING" id="1748243.Tel_16120"/>
<dbReference type="Gene3D" id="1.10.1040.10">
    <property type="entry name" value="N-(1-d-carboxylethyl)-l-norvaline Dehydrogenase, domain 2"/>
    <property type="match status" value="1"/>
</dbReference>
<dbReference type="PANTHER" id="PTHR11728:SF1">
    <property type="entry name" value="GLYCEROL-3-PHOSPHATE DEHYDROGENASE [NAD(+)] 2, CHLOROPLASTIC"/>
    <property type="match status" value="1"/>
</dbReference>
<dbReference type="NCBIfam" id="NF000940">
    <property type="entry name" value="PRK00094.1-2"/>
    <property type="match status" value="1"/>
</dbReference>
<feature type="binding site" evidence="13">
    <location>
        <position position="257"/>
    </location>
    <ligand>
        <name>sn-glycerol 3-phosphate</name>
        <dbReference type="ChEBI" id="CHEBI:57597"/>
    </ligand>
</feature>
<evidence type="ECO:0000256" key="11">
    <source>
        <dbReference type="ARBA" id="ARBA00069372"/>
    </source>
</evidence>
<dbReference type="InterPro" id="IPR011128">
    <property type="entry name" value="G3P_DH_NAD-dep_N"/>
</dbReference>
<keyword evidence="8 13" id="KW-1208">Phospholipid metabolism</keyword>
<dbReference type="Gene3D" id="3.40.50.720">
    <property type="entry name" value="NAD(P)-binding Rossmann-like Domain"/>
    <property type="match status" value="1"/>
</dbReference>